<accession>A0AAE9SI32</accession>
<feature type="transmembrane region" description="Helical" evidence="1">
    <location>
        <begin position="256"/>
        <end position="275"/>
    </location>
</feature>
<dbReference type="InterPro" id="IPR037185">
    <property type="entry name" value="EmrE-like"/>
</dbReference>
<feature type="transmembrane region" description="Helical" evidence="1">
    <location>
        <begin position="21"/>
        <end position="40"/>
    </location>
</feature>
<proteinExistence type="predicted"/>
<dbReference type="AlphaFoldDB" id="A0AAE9SI32"/>
<reference evidence="4" key="1">
    <citation type="submission" date="2019-04" db="EMBL/GenBank/DDBJ databases">
        <title>Whole genome sequencing of oral phylogroup 2 treponemes.</title>
        <authorList>
            <person name="Chan Y."/>
            <person name="Zeng H.H."/>
            <person name="Yu X.L."/>
            <person name="Leung W.K."/>
            <person name="Watt R.M."/>
        </authorList>
    </citation>
    <scope>NUCLEOTIDE SEQUENCE</scope>
    <source>
        <strain evidence="4">OMZ 835</strain>
        <strain evidence="3">OMZ 847</strain>
    </source>
</reference>
<dbReference type="PANTHER" id="PTHR22911">
    <property type="entry name" value="ACYL-MALONYL CONDENSING ENZYME-RELATED"/>
    <property type="match status" value="1"/>
</dbReference>
<evidence type="ECO:0000313" key="6">
    <source>
        <dbReference type="Proteomes" id="UP001059401"/>
    </source>
</evidence>
<dbReference type="EMBL" id="CP038802">
    <property type="protein sequence ID" value="UTY28809.1"/>
    <property type="molecule type" value="Genomic_DNA"/>
</dbReference>
<dbReference type="GO" id="GO:0016020">
    <property type="term" value="C:membrane"/>
    <property type="evidence" value="ECO:0007669"/>
    <property type="project" value="InterPro"/>
</dbReference>
<dbReference type="SUPFAM" id="SSF103481">
    <property type="entry name" value="Multidrug resistance efflux transporter EmrE"/>
    <property type="match status" value="2"/>
</dbReference>
<dbReference type="Proteomes" id="UP001058682">
    <property type="component" value="Chromosome"/>
</dbReference>
<feature type="domain" description="EamA" evidence="2">
    <location>
        <begin position="164"/>
        <end position="298"/>
    </location>
</feature>
<keyword evidence="1" id="KW-1133">Transmembrane helix</keyword>
<feature type="transmembrane region" description="Helical" evidence="1">
    <location>
        <begin position="111"/>
        <end position="132"/>
    </location>
</feature>
<dbReference type="InterPro" id="IPR000620">
    <property type="entry name" value="EamA_dom"/>
</dbReference>
<feature type="transmembrane region" description="Helical" evidence="1">
    <location>
        <begin position="84"/>
        <end position="105"/>
    </location>
</feature>
<dbReference type="Pfam" id="PF00892">
    <property type="entry name" value="EamA"/>
    <property type="match status" value="2"/>
</dbReference>
<evidence type="ECO:0000313" key="5">
    <source>
        <dbReference type="Proteomes" id="UP001058682"/>
    </source>
</evidence>
<evidence type="ECO:0000256" key="1">
    <source>
        <dbReference type="SAM" id="Phobius"/>
    </source>
</evidence>
<keyword evidence="1" id="KW-0812">Transmembrane</keyword>
<evidence type="ECO:0000313" key="3">
    <source>
        <dbReference type="EMBL" id="UTY28809.1"/>
    </source>
</evidence>
<keyword evidence="1" id="KW-0472">Membrane</keyword>
<evidence type="ECO:0000313" key="4">
    <source>
        <dbReference type="EMBL" id="UTY33675.1"/>
    </source>
</evidence>
<feature type="transmembrane region" description="Helical" evidence="1">
    <location>
        <begin position="225"/>
        <end position="244"/>
    </location>
</feature>
<organism evidence="4 5">
    <name type="scientific">Treponema putidum</name>
    <dbReference type="NCBI Taxonomy" id="221027"/>
    <lineage>
        <taxon>Bacteria</taxon>
        <taxon>Pseudomonadati</taxon>
        <taxon>Spirochaetota</taxon>
        <taxon>Spirochaetia</taxon>
        <taxon>Spirochaetales</taxon>
        <taxon>Treponemataceae</taxon>
        <taxon>Treponema</taxon>
    </lineage>
</organism>
<protein>
    <submittedName>
        <fullName evidence="4">EamA family transporter</fullName>
    </submittedName>
</protein>
<feature type="transmembrane region" description="Helical" evidence="1">
    <location>
        <begin position="52"/>
        <end position="72"/>
    </location>
</feature>
<dbReference type="RefSeq" id="WP_255806577.1">
    <property type="nucleotide sequence ID" value="NZ_CP038802.1"/>
</dbReference>
<feature type="transmembrane region" description="Helical" evidence="1">
    <location>
        <begin position="194"/>
        <end position="213"/>
    </location>
</feature>
<feature type="transmembrane region" description="Helical" evidence="1">
    <location>
        <begin position="137"/>
        <end position="154"/>
    </location>
</feature>
<dbReference type="EMBL" id="CP038804">
    <property type="protein sequence ID" value="UTY33675.1"/>
    <property type="molecule type" value="Genomic_DNA"/>
</dbReference>
<evidence type="ECO:0000259" key="2">
    <source>
        <dbReference type="Pfam" id="PF00892"/>
    </source>
</evidence>
<gene>
    <name evidence="4" type="ORF">E4N74_06320</name>
    <name evidence="3" type="ORF">E4N76_07215</name>
</gene>
<feature type="domain" description="EamA" evidence="2">
    <location>
        <begin position="23"/>
        <end position="154"/>
    </location>
</feature>
<dbReference type="Proteomes" id="UP001059401">
    <property type="component" value="Chromosome"/>
</dbReference>
<sequence length="304" mass="34458">MKRLSRRLYFQKKQEVSKIKISGFIDAAASAFIFGLMPLFTKILFDLGLNPIGSAFYRMSLSLIFIFIYSKFSKIDMKLNKEDFFVLLYSSIFFALTSITLFASYKYINSGAATSIHFLYPVIIFIFSAFILKQRPLISEIICISCAVLGLFFLGDFKDVSSTRGIIYAGISAFTYSFYSFSLEKAKKINLVKVLFYVNLFGSFMILIFSLFLPEKISFNFSLPQFGLLIFYSCILTIGATFLYQRAVIKIGAKYTSILSTLEPVTSLTIGLLFLKESMTYIQVLAVGMIVFAAFMLIKLKKAK</sequence>
<name>A0AAE9SI32_9SPIR</name>
<feature type="transmembrane region" description="Helical" evidence="1">
    <location>
        <begin position="166"/>
        <end position="182"/>
    </location>
</feature>
<feature type="transmembrane region" description="Helical" evidence="1">
    <location>
        <begin position="281"/>
        <end position="298"/>
    </location>
</feature>
<keyword evidence="6" id="KW-1185">Reference proteome</keyword>